<evidence type="ECO:0000256" key="1">
    <source>
        <dbReference type="SAM" id="Phobius"/>
    </source>
</evidence>
<keyword evidence="1" id="KW-0812">Transmembrane</keyword>
<proteinExistence type="predicted"/>
<dbReference type="InterPro" id="IPR003425">
    <property type="entry name" value="CCB3/YggT"/>
</dbReference>
<dbReference type="Proteomes" id="UP001501842">
    <property type="component" value="Unassembled WGS sequence"/>
</dbReference>
<keyword evidence="3" id="KW-1185">Reference proteome</keyword>
<protein>
    <recommendedName>
        <fullName evidence="4">YggT family protein</fullName>
    </recommendedName>
</protein>
<evidence type="ECO:0000313" key="3">
    <source>
        <dbReference type="Proteomes" id="UP001501842"/>
    </source>
</evidence>
<gene>
    <name evidence="2" type="ORF">GCM10010439_49310</name>
</gene>
<sequence>MSVTVVGAILTVVLYLFLLILIGRLILDYLKMYAESTSRQPWRPKGIVLVFAEPIWTVTEPILVRLRRIFKPLRLGNVSLDLSFMVLFLIVLILIQVVGGLTR</sequence>
<accession>A0ABN3UHT8</accession>
<organism evidence="2 3">
    <name type="scientific">Actinocorallia aurantiaca</name>
    <dbReference type="NCBI Taxonomy" id="46204"/>
    <lineage>
        <taxon>Bacteria</taxon>
        <taxon>Bacillati</taxon>
        <taxon>Actinomycetota</taxon>
        <taxon>Actinomycetes</taxon>
        <taxon>Streptosporangiales</taxon>
        <taxon>Thermomonosporaceae</taxon>
        <taxon>Actinocorallia</taxon>
    </lineage>
</organism>
<evidence type="ECO:0000313" key="2">
    <source>
        <dbReference type="EMBL" id="GAA2732176.1"/>
    </source>
</evidence>
<keyword evidence="1" id="KW-0472">Membrane</keyword>
<reference evidence="2 3" key="1">
    <citation type="journal article" date="2019" name="Int. J. Syst. Evol. Microbiol.">
        <title>The Global Catalogue of Microorganisms (GCM) 10K type strain sequencing project: providing services to taxonomists for standard genome sequencing and annotation.</title>
        <authorList>
            <consortium name="The Broad Institute Genomics Platform"/>
            <consortium name="The Broad Institute Genome Sequencing Center for Infectious Disease"/>
            <person name="Wu L."/>
            <person name="Ma J."/>
        </authorList>
    </citation>
    <scope>NUCLEOTIDE SEQUENCE [LARGE SCALE GENOMIC DNA]</scope>
    <source>
        <strain evidence="2 3">JCM 8201</strain>
    </source>
</reference>
<dbReference type="EMBL" id="BAAATZ010000021">
    <property type="protein sequence ID" value="GAA2732176.1"/>
    <property type="molecule type" value="Genomic_DNA"/>
</dbReference>
<feature type="transmembrane region" description="Helical" evidence="1">
    <location>
        <begin position="84"/>
        <end position="102"/>
    </location>
</feature>
<dbReference type="Pfam" id="PF02325">
    <property type="entry name" value="CCB3_YggT"/>
    <property type="match status" value="1"/>
</dbReference>
<comment type="caution">
    <text evidence="2">The sequence shown here is derived from an EMBL/GenBank/DDBJ whole genome shotgun (WGS) entry which is preliminary data.</text>
</comment>
<keyword evidence="1" id="KW-1133">Transmembrane helix</keyword>
<evidence type="ECO:0008006" key="4">
    <source>
        <dbReference type="Google" id="ProtNLM"/>
    </source>
</evidence>
<name>A0ABN3UHT8_9ACTN</name>
<feature type="transmembrane region" description="Helical" evidence="1">
    <location>
        <begin position="6"/>
        <end position="27"/>
    </location>
</feature>